<dbReference type="EMBL" id="BTGU01000001">
    <property type="protein sequence ID" value="GMN24930.1"/>
    <property type="molecule type" value="Genomic_DNA"/>
</dbReference>
<accession>A0AA87Z5T1</accession>
<gene>
    <name evidence="2" type="ORF">TIFTF001_000758</name>
</gene>
<evidence type="ECO:0000313" key="3">
    <source>
        <dbReference type="Proteomes" id="UP001187192"/>
    </source>
</evidence>
<keyword evidence="3" id="KW-1185">Reference proteome</keyword>
<sequence length="112" mass="12337">MTGEKSRDFSVAVVFLLLVLSLPRLHVVAQDDAKELSNGVGLDIFSEFINGQIKNFTAVFKDDIKKHYGFCITDVDADYNGAFNFSKDIGFLSACTQKTKGINHGLISAFIK</sequence>
<organism evidence="2 3">
    <name type="scientific">Ficus carica</name>
    <name type="common">Common fig</name>
    <dbReference type="NCBI Taxonomy" id="3494"/>
    <lineage>
        <taxon>Eukaryota</taxon>
        <taxon>Viridiplantae</taxon>
        <taxon>Streptophyta</taxon>
        <taxon>Embryophyta</taxon>
        <taxon>Tracheophyta</taxon>
        <taxon>Spermatophyta</taxon>
        <taxon>Magnoliopsida</taxon>
        <taxon>eudicotyledons</taxon>
        <taxon>Gunneridae</taxon>
        <taxon>Pentapetalae</taxon>
        <taxon>rosids</taxon>
        <taxon>fabids</taxon>
        <taxon>Rosales</taxon>
        <taxon>Moraceae</taxon>
        <taxon>Ficeae</taxon>
        <taxon>Ficus</taxon>
    </lineage>
</organism>
<evidence type="ECO:0000313" key="2">
    <source>
        <dbReference type="EMBL" id="GMN24930.1"/>
    </source>
</evidence>
<reference evidence="2" key="1">
    <citation type="submission" date="2023-07" db="EMBL/GenBank/DDBJ databases">
        <title>draft genome sequence of fig (Ficus carica).</title>
        <authorList>
            <person name="Takahashi T."/>
            <person name="Nishimura K."/>
        </authorList>
    </citation>
    <scope>NUCLEOTIDE SEQUENCE</scope>
</reference>
<evidence type="ECO:0008006" key="4">
    <source>
        <dbReference type="Google" id="ProtNLM"/>
    </source>
</evidence>
<protein>
    <recommendedName>
        <fullName evidence="4">Transmembrane protein</fullName>
    </recommendedName>
</protein>
<keyword evidence="1" id="KW-0732">Signal</keyword>
<comment type="caution">
    <text evidence="2">The sequence shown here is derived from an EMBL/GenBank/DDBJ whole genome shotgun (WGS) entry which is preliminary data.</text>
</comment>
<feature type="chain" id="PRO_5041687103" description="Transmembrane protein" evidence="1">
    <location>
        <begin position="30"/>
        <end position="112"/>
    </location>
</feature>
<feature type="signal peptide" evidence="1">
    <location>
        <begin position="1"/>
        <end position="29"/>
    </location>
</feature>
<proteinExistence type="predicted"/>
<dbReference type="AlphaFoldDB" id="A0AA87Z5T1"/>
<name>A0AA87Z5T1_FICCA</name>
<evidence type="ECO:0000256" key="1">
    <source>
        <dbReference type="SAM" id="SignalP"/>
    </source>
</evidence>
<dbReference type="Proteomes" id="UP001187192">
    <property type="component" value="Unassembled WGS sequence"/>
</dbReference>